<dbReference type="EMBL" id="JAPUUL010000207">
    <property type="protein sequence ID" value="KAJ8131917.1"/>
    <property type="molecule type" value="Genomic_DNA"/>
</dbReference>
<sequence>MHRTKLKDPPSTDRLLRSRVTAEADWSRINGGDVGKFPGYNIPRSGRVSHRWDSATPGLGTGGRSRDDKFPDTALGASRVWDAVEGEI</sequence>
<comment type="caution">
    <text evidence="1">The sequence shown here is derived from an EMBL/GenBank/DDBJ whole genome shotgun (WGS) entry which is preliminary data.</text>
</comment>
<keyword evidence="2" id="KW-1185">Reference proteome</keyword>
<dbReference type="Proteomes" id="UP001153332">
    <property type="component" value="Unassembled WGS sequence"/>
</dbReference>
<proteinExistence type="predicted"/>
<name>A0ACC2JWL6_9PEZI</name>
<reference evidence="1" key="1">
    <citation type="submission" date="2022-12" db="EMBL/GenBank/DDBJ databases">
        <title>Genome Sequence of Lasiodiplodia mahajangana.</title>
        <authorList>
            <person name="Buettner E."/>
        </authorList>
    </citation>
    <scope>NUCLEOTIDE SEQUENCE</scope>
    <source>
        <strain evidence="1">VT137</strain>
    </source>
</reference>
<evidence type="ECO:0000313" key="2">
    <source>
        <dbReference type="Proteomes" id="UP001153332"/>
    </source>
</evidence>
<gene>
    <name evidence="1" type="ORF">O1611_g1704</name>
</gene>
<organism evidence="1 2">
    <name type="scientific">Lasiodiplodia mahajangana</name>
    <dbReference type="NCBI Taxonomy" id="1108764"/>
    <lineage>
        <taxon>Eukaryota</taxon>
        <taxon>Fungi</taxon>
        <taxon>Dikarya</taxon>
        <taxon>Ascomycota</taxon>
        <taxon>Pezizomycotina</taxon>
        <taxon>Dothideomycetes</taxon>
        <taxon>Dothideomycetes incertae sedis</taxon>
        <taxon>Botryosphaeriales</taxon>
        <taxon>Botryosphaeriaceae</taxon>
        <taxon>Lasiodiplodia</taxon>
    </lineage>
</organism>
<evidence type="ECO:0000313" key="1">
    <source>
        <dbReference type="EMBL" id="KAJ8131917.1"/>
    </source>
</evidence>
<protein>
    <submittedName>
        <fullName evidence="1">Uncharacterized protein</fullName>
    </submittedName>
</protein>
<accession>A0ACC2JWL6</accession>